<keyword evidence="1" id="KW-1185">Reference proteome</keyword>
<name>A0A0N5B5L0_STREA</name>
<dbReference type="WBParaSite" id="SPAL_0000135400.1">
    <property type="protein sequence ID" value="SPAL_0000135400.1"/>
    <property type="gene ID" value="SPAL_0000135400"/>
</dbReference>
<proteinExistence type="predicted"/>
<dbReference type="Proteomes" id="UP000046392">
    <property type="component" value="Unplaced"/>
</dbReference>
<evidence type="ECO:0000313" key="1">
    <source>
        <dbReference type="Proteomes" id="UP000046392"/>
    </source>
</evidence>
<evidence type="ECO:0000313" key="2">
    <source>
        <dbReference type="WBParaSite" id="SPAL_0000135400.1"/>
    </source>
</evidence>
<accession>A0A0N5B5L0</accession>
<dbReference type="AlphaFoldDB" id="A0A0N5B5L0"/>
<sequence>MKRIIESLAEKEDGTIIFSYMRPNKNALIESIKELYGFCREQDVKIKLELYSDRPSEVAKSVHIKNPDVDINGVKFSINV</sequence>
<organism evidence="1 2">
    <name type="scientific">Strongyloides papillosus</name>
    <name type="common">Intestinal threadworm</name>
    <dbReference type="NCBI Taxonomy" id="174720"/>
    <lineage>
        <taxon>Eukaryota</taxon>
        <taxon>Metazoa</taxon>
        <taxon>Ecdysozoa</taxon>
        <taxon>Nematoda</taxon>
        <taxon>Chromadorea</taxon>
        <taxon>Rhabditida</taxon>
        <taxon>Tylenchina</taxon>
        <taxon>Panagrolaimomorpha</taxon>
        <taxon>Strongyloidoidea</taxon>
        <taxon>Strongyloididae</taxon>
        <taxon>Strongyloides</taxon>
    </lineage>
</organism>
<protein>
    <submittedName>
        <fullName evidence="2">Ribonuclease P</fullName>
    </submittedName>
</protein>
<reference evidence="2" key="1">
    <citation type="submission" date="2017-02" db="UniProtKB">
        <authorList>
            <consortium name="WormBaseParasite"/>
        </authorList>
    </citation>
    <scope>IDENTIFICATION</scope>
</reference>